<evidence type="ECO:0000256" key="5">
    <source>
        <dbReference type="SAM" id="Phobius"/>
    </source>
</evidence>
<dbReference type="PANTHER" id="PTHR33514">
    <property type="entry name" value="PROTEIN ABCI12, CHLOROPLASTIC"/>
    <property type="match status" value="1"/>
</dbReference>
<dbReference type="OrthoDB" id="2039442at2"/>
<keyword evidence="6" id="KW-0378">Hydrolase</keyword>
<dbReference type="GO" id="GO:0005886">
    <property type="term" value="C:plasma membrane"/>
    <property type="evidence" value="ECO:0007669"/>
    <property type="project" value="UniProtKB-ARBA"/>
</dbReference>
<keyword evidence="3 5" id="KW-1133">Transmembrane helix</keyword>
<evidence type="ECO:0000256" key="2">
    <source>
        <dbReference type="ARBA" id="ARBA00022692"/>
    </source>
</evidence>
<dbReference type="CDD" id="cd16914">
    <property type="entry name" value="EcfT"/>
    <property type="match status" value="1"/>
</dbReference>
<protein>
    <submittedName>
        <fullName evidence="6">ABC-type cobalt transport system, permease component CbiQ</fullName>
        <ecNumber evidence="6">3.6.3.-</ecNumber>
    </submittedName>
</protein>
<keyword evidence="4 5" id="KW-0472">Membrane</keyword>
<dbReference type="InterPro" id="IPR003339">
    <property type="entry name" value="ABC/ECF_trnsptr_transmembrane"/>
</dbReference>
<dbReference type="RefSeq" id="WP_015049490.1">
    <property type="nucleotide sequence ID" value="NC_018870.1"/>
</dbReference>
<feature type="transmembrane region" description="Helical" evidence="5">
    <location>
        <begin position="239"/>
        <end position="257"/>
    </location>
</feature>
<name>K4LCA9_THEPS</name>
<dbReference type="STRING" id="1089553.Tph_c03240"/>
<dbReference type="Proteomes" id="UP000000467">
    <property type="component" value="Chromosome"/>
</dbReference>
<proteinExistence type="predicted"/>
<sequence length="309" mass="34344">MLDRLFYEDKGVLLQNLHSVTALSYPAVLFALALLFSHPLYLAGIFLVSALAVVTAEAMEKWEFYLKAGIWMALLIMIINPLSFHGGKTIIWRGPTLPIVGDASICLEAICYGAAMGIRLLSILTIFCLAAAVVHPDRFLSLFSRFAYKSALVVSLATRMLPAAARELAKARVMLQMRGVDYTAGNLKERLKKYSWLLDILLLSSLEGALQTAEAMQARAFGSGPRSRYRRELWRPRDLLCLASCCLALAFSFYAKAKGYADYNYYPQLGALMPHPSSPVLLGIILANLALPSLLNWGWKRCPYLRSKI</sequence>
<reference evidence="6 7" key="1">
    <citation type="journal article" date="2012" name="BMC Genomics">
        <title>Genome-guided analysis of physiological and morphological traits of the fermentative acetate oxidizer Thermacetogenium phaeum.</title>
        <authorList>
            <person name="Oehler D."/>
            <person name="Poehlein A."/>
            <person name="Leimbach A."/>
            <person name="Muller N."/>
            <person name="Daniel R."/>
            <person name="Gottschalk G."/>
            <person name="Schink B."/>
        </authorList>
    </citation>
    <scope>NUCLEOTIDE SEQUENCE [LARGE SCALE GENOMIC DNA]</scope>
    <source>
        <strain evidence="7">ATCC BAA-254 / DSM 26808 / PB</strain>
    </source>
</reference>
<keyword evidence="2 5" id="KW-0812">Transmembrane</keyword>
<feature type="transmembrane region" description="Helical" evidence="5">
    <location>
        <begin position="277"/>
        <end position="299"/>
    </location>
</feature>
<evidence type="ECO:0000256" key="1">
    <source>
        <dbReference type="ARBA" id="ARBA00004141"/>
    </source>
</evidence>
<dbReference type="PANTHER" id="PTHR33514:SF13">
    <property type="entry name" value="PROTEIN ABCI12, CHLOROPLASTIC"/>
    <property type="match status" value="1"/>
</dbReference>
<dbReference type="EC" id="3.6.3.-" evidence="6"/>
<dbReference type="Pfam" id="PF02361">
    <property type="entry name" value="CbiQ"/>
    <property type="match status" value="1"/>
</dbReference>
<keyword evidence="7" id="KW-1185">Reference proteome</keyword>
<dbReference type="HOGENOM" id="CLU_064704_0_0_9"/>
<feature type="transmembrane region" description="Helical" evidence="5">
    <location>
        <begin position="64"/>
        <end position="84"/>
    </location>
</feature>
<evidence type="ECO:0000256" key="3">
    <source>
        <dbReference type="ARBA" id="ARBA00022989"/>
    </source>
</evidence>
<evidence type="ECO:0000256" key="4">
    <source>
        <dbReference type="ARBA" id="ARBA00023136"/>
    </source>
</evidence>
<dbReference type="KEGG" id="tpz:Tph_c03240"/>
<evidence type="ECO:0000313" key="7">
    <source>
        <dbReference type="Proteomes" id="UP000000467"/>
    </source>
</evidence>
<organism evidence="6 7">
    <name type="scientific">Thermacetogenium phaeum (strain ATCC BAA-254 / DSM 26808 / PB)</name>
    <dbReference type="NCBI Taxonomy" id="1089553"/>
    <lineage>
        <taxon>Bacteria</taxon>
        <taxon>Bacillati</taxon>
        <taxon>Bacillota</taxon>
        <taxon>Clostridia</taxon>
        <taxon>Thermoanaerobacterales</taxon>
        <taxon>Thermoanaerobacteraceae</taxon>
        <taxon>Thermacetogenium</taxon>
    </lineage>
</organism>
<accession>K4LCA9</accession>
<comment type="subcellular location">
    <subcellularLocation>
        <location evidence="1">Membrane</location>
        <topology evidence="1">Multi-pass membrane protein</topology>
    </subcellularLocation>
</comment>
<dbReference type="AlphaFoldDB" id="K4LCA9"/>
<evidence type="ECO:0000313" key="6">
    <source>
        <dbReference type="EMBL" id="AFV10571.1"/>
    </source>
</evidence>
<feature type="transmembrane region" description="Helical" evidence="5">
    <location>
        <begin position="105"/>
        <end position="134"/>
    </location>
</feature>
<dbReference type="GO" id="GO:0016787">
    <property type="term" value="F:hydrolase activity"/>
    <property type="evidence" value="ECO:0007669"/>
    <property type="project" value="UniProtKB-KW"/>
</dbReference>
<dbReference type="EMBL" id="CP003732">
    <property type="protein sequence ID" value="AFV10571.1"/>
    <property type="molecule type" value="Genomic_DNA"/>
</dbReference>
<dbReference type="eggNOG" id="COG0619">
    <property type="taxonomic scope" value="Bacteria"/>
</dbReference>
<gene>
    <name evidence="6" type="primary">cbiQ1</name>
    <name evidence="6" type="ordered locus">Tph_c03240</name>
</gene>